<reference evidence="2" key="1">
    <citation type="journal article" date="2020" name="Nature">
        <title>Giant virus diversity and host interactions through global metagenomics.</title>
        <authorList>
            <person name="Schulz F."/>
            <person name="Roux S."/>
            <person name="Paez-Espino D."/>
            <person name="Jungbluth S."/>
            <person name="Walsh D.A."/>
            <person name="Denef V.J."/>
            <person name="McMahon K.D."/>
            <person name="Konstantinidis K.T."/>
            <person name="Eloe-Fadrosh E.A."/>
            <person name="Kyrpides N.C."/>
            <person name="Woyke T."/>
        </authorList>
    </citation>
    <scope>NUCLEOTIDE SEQUENCE</scope>
    <source>
        <strain evidence="2">GVMAG-M-3300010158-13</strain>
    </source>
</reference>
<dbReference type="AlphaFoldDB" id="A0A6C0B7T8"/>
<keyword evidence="1" id="KW-0175">Coiled coil</keyword>
<name>A0A6C0B7T8_9ZZZZ</name>
<evidence type="ECO:0000313" key="2">
    <source>
        <dbReference type="EMBL" id="QHS88110.1"/>
    </source>
</evidence>
<organism evidence="2">
    <name type="scientific">viral metagenome</name>
    <dbReference type="NCBI Taxonomy" id="1070528"/>
    <lineage>
        <taxon>unclassified sequences</taxon>
        <taxon>metagenomes</taxon>
        <taxon>organismal metagenomes</taxon>
    </lineage>
</organism>
<accession>A0A6C0B7T8</accession>
<dbReference type="EMBL" id="MN739093">
    <property type="protein sequence ID" value="QHS88110.1"/>
    <property type="molecule type" value="Genomic_DNA"/>
</dbReference>
<evidence type="ECO:0000256" key="1">
    <source>
        <dbReference type="SAM" id="Coils"/>
    </source>
</evidence>
<protein>
    <submittedName>
        <fullName evidence="2">Uncharacterized protein</fullName>
    </submittedName>
</protein>
<proteinExistence type="predicted"/>
<sequence length="60" mass="7536">MYSYPDEQYQRDQYVQHIVYLEKKVESLQNKLNRHEDIINENEKLKERIRELEQKDKPDK</sequence>
<feature type="coiled-coil region" evidence="1">
    <location>
        <begin position="18"/>
        <end position="55"/>
    </location>
</feature>